<dbReference type="InterPro" id="IPR018631">
    <property type="entry name" value="AAA-ATPase-like_dom"/>
</dbReference>
<dbReference type="EMBL" id="BEXD01004270">
    <property type="protein sequence ID" value="GBC09090.1"/>
    <property type="molecule type" value="Genomic_DNA"/>
</dbReference>
<reference evidence="2 4" key="1">
    <citation type="submission" date="2017-11" db="EMBL/GenBank/DDBJ databases">
        <title>The genome of Rhizophagus clarus HR1 reveals common genetic basis of auxotrophy among arbuscular mycorrhizal fungi.</title>
        <authorList>
            <person name="Kobayashi Y."/>
        </authorList>
    </citation>
    <scope>NUCLEOTIDE SEQUENCE [LARGE SCALE GENOMIC DNA]</scope>
    <source>
        <strain evidence="2 4">HR1</strain>
    </source>
</reference>
<dbReference type="Proteomes" id="UP000615446">
    <property type="component" value="Unassembled WGS sequence"/>
</dbReference>
<evidence type="ECO:0000313" key="2">
    <source>
        <dbReference type="EMBL" id="GBC09090.1"/>
    </source>
</evidence>
<reference evidence="3" key="2">
    <citation type="submission" date="2019-10" db="EMBL/GenBank/DDBJ databases">
        <title>Conservation and host-specific expression of non-tandemly repeated heterogenous ribosome RNA gene in arbuscular mycorrhizal fungi.</title>
        <authorList>
            <person name="Maeda T."/>
            <person name="Kobayashi Y."/>
            <person name="Nakagawa T."/>
            <person name="Ezawa T."/>
            <person name="Yamaguchi K."/>
            <person name="Bino T."/>
            <person name="Nishimoto Y."/>
            <person name="Shigenobu S."/>
            <person name="Kawaguchi M."/>
        </authorList>
    </citation>
    <scope>NUCLEOTIDE SEQUENCE</scope>
    <source>
        <strain evidence="3">HR1</strain>
    </source>
</reference>
<evidence type="ECO:0000313" key="4">
    <source>
        <dbReference type="Proteomes" id="UP000247702"/>
    </source>
</evidence>
<keyword evidence="4" id="KW-1185">Reference proteome</keyword>
<organism evidence="2 4">
    <name type="scientific">Rhizophagus clarus</name>
    <dbReference type="NCBI Taxonomy" id="94130"/>
    <lineage>
        <taxon>Eukaryota</taxon>
        <taxon>Fungi</taxon>
        <taxon>Fungi incertae sedis</taxon>
        <taxon>Mucoromycota</taxon>
        <taxon>Glomeromycotina</taxon>
        <taxon>Glomeromycetes</taxon>
        <taxon>Glomerales</taxon>
        <taxon>Glomeraceae</taxon>
        <taxon>Rhizophagus</taxon>
    </lineage>
</organism>
<name>A0A2Z6SFM8_9GLOM</name>
<dbReference type="AlphaFoldDB" id="A0A2Z6SFM8"/>
<comment type="caution">
    <text evidence="2">The sequence shown here is derived from an EMBL/GenBank/DDBJ whole genome shotgun (WGS) entry which is preliminary data.</text>
</comment>
<evidence type="ECO:0000313" key="3">
    <source>
        <dbReference type="EMBL" id="GES86047.1"/>
    </source>
</evidence>
<dbReference type="Pfam" id="PF09820">
    <property type="entry name" value="AAA-ATPase_like"/>
    <property type="match status" value="1"/>
</dbReference>
<dbReference type="EMBL" id="BLAL01000160">
    <property type="protein sequence ID" value="GES86047.1"/>
    <property type="molecule type" value="Genomic_DNA"/>
</dbReference>
<proteinExistence type="predicted"/>
<feature type="domain" description="AAA-ATPase-like" evidence="1">
    <location>
        <begin position="10"/>
        <end position="89"/>
    </location>
</feature>
<sequence length="331" mass="38195">MDLLNAVSLSNNELYVFIDDYDVIINEALKNKVLLKALTSHHKNEVNFIKAKLGLIESLYKQFFTRLKTACDESIAYVFLTGVTSITLTESTSEEILSWLKKENDGYIFSCNQTEGIFNTAHILYCIKIIMEQKKKLNNKDPSIICNTLLNFPSNSQILPLQMILNLIINNPLGKSILIEALNQHSLNSPNGIGRQFQLTNIRELTIHRTSLLSFMFYNGAITYQPNPSPASLQHNFQIPNHIIKKEFITEAFKIYNWKIKDLIPVQNYLQILETKYNIEPLCEFIEKVLLKLLKNDNIIHSNEEILRQVFMDTLILILHADIKPKFQVYS</sequence>
<protein>
    <submittedName>
        <fullName evidence="3">AAA family ATPase</fullName>
    </submittedName>
</protein>
<dbReference type="Proteomes" id="UP000247702">
    <property type="component" value="Unassembled WGS sequence"/>
</dbReference>
<dbReference type="OrthoDB" id="5380555at2759"/>
<gene>
    <name evidence="3" type="ORF">RCL2_001312100</name>
    <name evidence="2" type="ORF">RclHR1_00860028</name>
</gene>
<accession>A0A2Z6SFM8</accession>
<evidence type="ECO:0000259" key="1">
    <source>
        <dbReference type="Pfam" id="PF09820"/>
    </source>
</evidence>